<keyword evidence="2" id="KW-0489">Methyltransferase</keyword>
<keyword evidence="2" id="KW-0808">Transferase</keyword>
<gene>
    <name evidence="2" type="ORF">Q4527_19080</name>
</gene>
<accession>A0AAW7Z817</accession>
<dbReference type="GO" id="GO:0032259">
    <property type="term" value="P:methylation"/>
    <property type="evidence" value="ECO:0007669"/>
    <property type="project" value="UniProtKB-KW"/>
</dbReference>
<dbReference type="EMBL" id="JAUOQI010000021">
    <property type="protein sequence ID" value="MDO6579510.1"/>
    <property type="molecule type" value="Genomic_DNA"/>
</dbReference>
<evidence type="ECO:0000313" key="3">
    <source>
        <dbReference type="Proteomes" id="UP001170717"/>
    </source>
</evidence>
<dbReference type="InterPro" id="IPR013216">
    <property type="entry name" value="Methyltransf_11"/>
</dbReference>
<dbReference type="RefSeq" id="WP_303539027.1">
    <property type="nucleotide sequence ID" value="NZ_JAUOQI010000021.1"/>
</dbReference>
<dbReference type="SUPFAM" id="SSF53335">
    <property type="entry name" value="S-adenosyl-L-methionine-dependent methyltransferases"/>
    <property type="match status" value="1"/>
</dbReference>
<dbReference type="Pfam" id="PF08241">
    <property type="entry name" value="Methyltransf_11"/>
    <property type="match status" value="1"/>
</dbReference>
<proteinExistence type="predicted"/>
<organism evidence="2 3">
    <name type="scientific">Alteromonas stellipolaris</name>
    <dbReference type="NCBI Taxonomy" id="233316"/>
    <lineage>
        <taxon>Bacteria</taxon>
        <taxon>Pseudomonadati</taxon>
        <taxon>Pseudomonadota</taxon>
        <taxon>Gammaproteobacteria</taxon>
        <taxon>Alteromonadales</taxon>
        <taxon>Alteromonadaceae</taxon>
        <taxon>Alteromonas/Salinimonas group</taxon>
        <taxon>Alteromonas</taxon>
    </lineage>
</organism>
<evidence type="ECO:0000313" key="2">
    <source>
        <dbReference type="EMBL" id="MDO6579510.1"/>
    </source>
</evidence>
<reference evidence="2" key="1">
    <citation type="submission" date="2023-07" db="EMBL/GenBank/DDBJ databases">
        <title>Genome content predicts the carbon catabolic preferences of heterotrophic bacteria.</title>
        <authorList>
            <person name="Gralka M."/>
        </authorList>
    </citation>
    <scope>NUCLEOTIDE SEQUENCE</scope>
    <source>
        <strain evidence="2">F2M12</strain>
    </source>
</reference>
<dbReference type="CDD" id="cd02440">
    <property type="entry name" value="AdoMet_MTases"/>
    <property type="match status" value="1"/>
</dbReference>
<evidence type="ECO:0000259" key="1">
    <source>
        <dbReference type="Pfam" id="PF08241"/>
    </source>
</evidence>
<dbReference type="GO" id="GO:0008757">
    <property type="term" value="F:S-adenosylmethionine-dependent methyltransferase activity"/>
    <property type="evidence" value="ECO:0007669"/>
    <property type="project" value="InterPro"/>
</dbReference>
<feature type="domain" description="Methyltransferase type 11" evidence="1">
    <location>
        <begin position="99"/>
        <end position="187"/>
    </location>
</feature>
<comment type="caution">
    <text evidence="2">The sequence shown here is derived from an EMBL/GenBank/DDBJ whole genome shotgun (WGS) entry which is preliminary data.</text>
</comment>
<dbReference type="Gene3D" id="3.40.50.150">
    <property type="entry name" value="Vaccinia Virus protein VP39"/>
    <property type="match status" value="1"/>
</dbReference>
<dbReference type="InterPro" id="IPR029063">
    <property type="entry name" value="SAM-dependent_MTases_sf"/>
</dbReference>
<dbReference type="AlphaFoldDB" id="A0AAW7Z817"/>
<dbReference type="PANTHER" id="PTHR43861:SF1">
    <property type="entry name" value="TRANS-ACONITATE 2-METHYLTRANSFERASE"/>
    <property type="match status" value="1"/>
</dbReference>
<protein>
    <submittedName>
        <fullName evidence="2">Methyltransferase domain-containing protein</fullName>
    </submittedName>
</protein>
<name>A0AAW7Z817_9ALTE</name>
<sequence length="307" mass="33353">MSPQFFAKQVPKQLSQELMQEPIQELTQQLCHQGAVAVHLDAHSNLELALQSESGISEAVVAKQFSKAANKYDNEAHIQREIAQAGLNNLPNALHGELLDIGCATGTHSHTLQQRGANVMGLDIAPGMVHRAQARFPDVDFKQGSAQSLPFESSSFSSVFSSMALQWCNSPQTVASEIYRVLKPSGMAEIAIMVSGSFAELHKARSIAQLPAAVTSLPEAQLWLNSFLGAGLRVSRLINRDYVDEHQDVLSLLRSIKNVGAGATGAKQQSLSRSDIKKLSLAYKNISAVDGVLPLTYKVCHFRLEKP</sequence>
<dbReference type="PANTHER" id="PTHR43861">
    <property type="entry name" value="TRANS-ACONITATE 2-METHYLTRANSFERASE-RELATED"/>
    <property type="match status" value="1"/>
</dbReference>
<dbReference type="Proteomes" id="UP001170717">
    <property type="component" value="Unassembled WGS sequence"/>
</dbReference>